<protein>
    <submittedName>
        <fullName evidence="2">Uncharacterized protein</fullName>
    </submittedName>
</protein>
<organism evidence="2 3">
    <name type="scientific">Paenibacillus larvae subsp. larvae DSM 25430</name>
    <dbReference type="NCBI Taxonomy" id="697284"/>
    <lineage>
        <taxon>Bacteria</taxon>
        <taxon>Bacillati</taxon>
        <taxon>Bacillota</taxon>
        <taxon>Bacilli</taxon>
        <taxon>Bacillales</taxon>
        <taxon>Paenibacillaceae</taxon>
        <taxon>Paenibacillus</taxon>
    </lineage>
</organism>
<dbReference type="HOGENOM" id="CLU_2233830_0_0_9"/>
<dbReference type="KEGG" id="plv:ERIC2_c22300"/>
<gene>
    <name evidence="2" type="ORF">ERIC2_c22300</name>
</gene>
<dbReference type="EMBL" id="CP003355">
    <property type="protein sequence ID" value="AHD06022.1"/>
    <property type="molecule type" value="Genomic_DNA"/>
</dbReference>
<reference evidence="2 3" key="1">
    <citation type="journal article" date="2014" name="PLoS ONE">
        <title>How to Kill the Honey Bee Larva: Genomic Potential and Virulence Mechanisms of Paenibacillus larvae.</title>
        <authorList>
            <person name="Djukic M."/>
            <person name="Brzuszkiewicz E."/>
            <person name="Funfhaus A."/>
            <person name="Voss J."/>
            <person name="Gollnow K."/>
            <person name="Poppinga L."/>
            <person name="Liesegang H."/>
            <person name="Garcia-Gonzalez E."/>
            <person name="Genersch E."/>
            <person name="Daniel R."/>
        </authorList>
    </citation>
    <scope>NUCLEOTIDE SEQUENCE [LARGE SCALE GENOMIC DNA]</scope>
    <source>
        <strain evidence="2 3">DSM 25430</strain>
    </source>
</reference>
<evidence type="ECO:0000313" key="2">
    <source>
        <dbReference type="EMBL" id="AHD06022.1"/>
    </source>
</evidence>
<name>V9WA68_9BACL</name>
<dbReference type="Proteomes" id="UP000029431">
    <property type="component" value="Chromosome"/>
</dbReference>
<sequence length="105" mass="11484">MSSPYALQAFIAFQISLNLSSPGEPAGSTVPQNNSASRPRTPPIVDLSDRIHVDRASKFWILGCQSVFRVPTLLFQPTLTSTCSDRKADAGLFPPLPTSHRPYKN</sequence>
<evidence type="ECO:0000313" key="3">
    <source>
        <dbReference type="Proteomes" id="UP000029431"/>
    </source>
</evidence>
<feature type="region of interest" description="Disordered" evidence="1">
    <location>
        <begin position="23"/>
        <end position="43"/>
    </location>
</feature>
<keyword evidence="3" id="KW-1185">Reference proteome</keyword>
<dbReference type="AlphaFoldDB" id="V9WA68"/>
<proteinExistence type="predicted"/>
<accession>V9WA68</accession>
<evidence type="ECO:0000256" key="1">
    <source>
        <dbReference type="SAM" id="MobiDB-lite"/>
    </source>
</evidence>
<feature type="compositionally biased region" description="Polar residues" evidence="1">
    <location>
        <begin position="29"/>
        <end position="38"/>
    </location>
</feature>